<evidence type="ECO:0000313" key="2">
    <source>
        <dbReference type="EMBL" id="KGO67627.1"/>
    </source>
</evidence>
<dbReference type="OrthoDB" id="10266980at2759"/>
<dbReference type="GO" id="GO:0016814">
    <property type="term" value="F:hydrolase activity, acting on carbon-nitrogen (but not peptide) bonds, in cyclic amidines"/>
    <property type="evidence" value="ECO:0007669"/>
    <property type="project" value="TreeGrafter"/>
</dbReference>
<keyword evidence="1" id="KW-0732">Signal</keyword>
<dbReference type="PANTHER" id="PTHR32027">
    <property type="entry name" value="CYTOSINE DEAMINASE"/>
    <property type="match status" value="1"/>
</dbReference>
<gene>
    <name evidence="2" type="ORF">PITC_063900</name>
</gene>
<dbReference type="PANTHER" id="PTHR32027:SF0">
    <property type="entry name" value="CYTOSINE DEAMINASE"/>
    <property type="match status" value="1"/>
</dbReference>
<dbReference type="Proteomes" id="UP000030104">
    <property type="component" value="Unassembled WGS sequence"/>
</dbReference>
<keyword evidence="3" id="KW-1185">Reference proteome</keyword>
<dbReference type="PhylomeDB" id="A0A0A2KIJ6"/>
<proteinExistence type="predicted"/>
<feature type="signal peptide" evidence="1">
    <location>
        <begin position="1"/>
        <end position="29"/>
    </location>
</feature>
<organism evidence="2 3">
    <name type="scientific">Penicillium italicum</name>
    <name type="common">Blue mold</name>
    <dbReference type="NCBI Taxonomy" id="40296"/>
    <lineage>
        <taxon>Eukaryota</taxon>
        <taxon>Fungi</taxon>
        <taxon>Dikarya</taxon>
        <taxon>Ascomycota</taxon>
        <taxon>Pezizomycotina</taxon>
        <taxon>Eurotiomycetes</taxon>
        <taxon>Eurotiomycetidae</taxon>
        <taxon>Eurotiales</taxon>
        <taxon>Aspergillaceae</taxon>
        <taxon>Penicillium</taxon>
    </lineage>
</organism>
<accession>A0A0A2KIJ6</accession>
<dbReference type="STRING" id="40296.A0A0A2KIJ6"/>
<feature type="chain" id="PRO_5002001622" evidence="1">
    <location>
        <begin position="30"/>
        <end position="57"/>
    </location>
</feature>
<sequence length="57" mass="5800">MSATHPPPWGLSDLLSLACLGVGIYQAGSQADAELLYECVSSRAMAAIGLTPAHSGL</sequence>
<evidence type="ECO:0000256" key="1">
    <source>
        <dbReference type="SAM" id="SignalP"/>
    </source>
</evidence>
<dbReference type="EMBL" id="JQGA01001272">
    <property type="protein sequence ID" value="KGO67627.1"/>
    <property type="molecule type" value="Genomic_DNA"/>
</dbReference>
<evidence type="ECO:0000313" key="3">
    <source>
        <dbReference type="Proteomes" id="UP000030104"/>
    </source>
</evidence>
<dbReference type="AlphaFoldDB" id="A0A0A2KIJ6"/>
<dbReference type="HOGENOM" id="CLU_2997160_0_0_1"/>
<dbReference type="Gene3D" id="3.20.20.140">
    <property type="entry name" value="Metal-dependent hydrolases"/>
    <property type="match status" value="1"/>
</dbReference>
<dbReference type="InterPro" id="IPR052349">
    <property type="entry name" value="Metallo-hydrolase_Enzymes"/>
</dbReference>
<protein>
    <submittedName>
        <fullName evidence="2">Uncharacterized protein</fullName>
    </submittedName>
</protein>
<name>A0A0A2KIJ6_PENIT</name>
<reference evidence="2 3" key="1">
    <citation type="journal article" date="2015" name="Mol. Plant Microbe Interact.">
        <title>Genome, transcriptome, and functional analyses of Penicillium expansum provide new insights into secondary metabolism and pathogenicity.</title>
        <authorList>
            <person name="Ballester A.R."/>
            <person name="Marcet-Houben M."/>
            <person name="Levin E."/>
            <person name="Sela N."/>
            <person name="Selma-Lazaro C."/>
            <person name="Carmona L."/>
            <person name="Wisniewski M."/>
            <person name="Droby S."/>
            <person name="Gonzalez-Candelas L."/>
            <person name="Gabaldon T."/>
        </authorList>
    </citation>
    <scope>NUCLEOTIDE SEQUENCE [LARGE SCALE GENOMIC DNA]</scope>
    <source>
        <strain evidence="2 3">PHI-1</strain>
    </source>
</reference>
<comment type="caution">
    <text evidence="2">The sequence shown here is derived from an EMBL/GenBank/DDBJ whole genome shotgun (WGS) entry which is preliminary data.</text>
</comment>